<organism evidence="6 7">
    <name type="scientific">Ridgeia piscesae</name>
    <name type="common">Tubeworm</name>
    <dbReference type="NCBI Taxonomy" id="27915"/>
    <lineage>
        <taxon>Eukaryota</taxon>
        <taxon>Metazoa</taxon>
        <taxon>Spiralia</taxon>
        <taxon>Lophotrochozoa</taxon>
        <taxon>Annelida</taxon>
        <taxon>Polychaeta</taxon>
        <taxon>Sedentaria</taxon>
        <taxon>Canalipalpata</taxon>
        <taxon>Sabellida</taxon>
        <taxon>Siboglinidae</taxon>
        <taxon>Ridgeia</taxon>
    </lineage>
</organism>
<comment type="function">
    <text evidence="3">May act as a GTPase-activating protein for Rab family protein(s).</text>
</comment>
<evidence type="ECO:0000256" key="1">
    <source>
        <dbReference type="ARBA" id="ARBA00022468"/>
    </source>
</evidence>
<accession>A0AAD9NYP8</accession>
<keyword evidence="2" id="KW-0597">Phosphoprotein</keyword>
<evidence type="ECO:0000259" key="5">
    <source>
        <dbReference type="PROSITE" id="PS50086"/>
    </source>
</evidence>
<reference evidence="6" key="1">
    <citation type="journal article" date="2023" name="Mol. Biol. Evol.">
        <title>Third-Generation Sequencing Reveals the Adaptive Role of the Epigenome in Three Deep-Sea Polychaetes.</title>
        <authorList>
            <person name="Perez M."/>
            <person name="Aroh O."/>
            <person name="Sun Y."/>
            <person name="Lan Y."/>
            <person name="Juniper S.K."/>
            <person name="Young C.R."/>
            <person name="Angers B."/>
            <person name="Qian P.Y."/>
        </authorList>
    </citation>
    <scope>NUCLEOTIDE SEQUENCE</scope>
    <source>
        <strain evidence="6">R07B-5</strain>
    </source>
</reference>
<dbReference type="PROSITE" id="PS50086">
    <property type="entry name" value="TBC_RABGAP"/>
    <property type="match status" value="1"/>
</dbReference>
<dbReference type="Proteomes" id="UP001209878">
    <property type="component" value="Unassembled WGS sequence"/>
</dbReference>
<feature type="domain" description="Rab-GAP TBC" evidence="5">
    <location>
        <begin position="225"/>
        <end position="451"/>
    </location>
</feature>
<evidence type="ECO:0000313" key="7">
    <source>
        <dbReference type="Proteomes" id="UP001209878"/>
    </source>
</evidence>
<dbReference type="SMART" id="SM00164">
    <property type="entry name" value="TBC"/>
    <property type="match status" value="1"/>
</dbReference>
<feature type="region of interest" description="Disordered" evidence="4">
    <location>
        <begin position="119"/>
        <end position="143"/>
    </location>
</feature>
<keyword evidence="1" id="KW-0343">GTPase activation</keyword>
<comment type="caution">
    <text evidence="6">The sequence shown here is derived from an EMBL/GenBank/DDBJ whole genome shotgun (WGS) entry which is preliminary data.</text>
</comment>
<protein>
    <recommendedName>
        <fullName evidence="5">Rab-GAP TBC domain-containing protein</fullName>
    </recommendedName>
</protein>
<dbReference type="Gene3D" id="1.10.472.80">
    <property type="entry name" value="Ypt/Rab-GAP domain of gyp1p, domain 3"/>
    <property type="match status" value="1"/>
</dbReference>
<dbReference type="FunFam" id="1.10.8.270:FF:000004">
    <property type="entry name" value="TBC1 domain family, member 22B"/>
    <property type="match status" value="1"/>
</dbReference>
<dbReference type="Gene3D" id="1.10.10.750">
    <property type="entry name" value="Ypt/Rab-GAP domain of gyp1p, domain 1"/>
    <property type="match status" value="1"/>
</dbReference>
<proteinExistence type="predicted"/>
<gene>
    <name evidence="6" type="ORF">NP493_249g08000</name>
</gene>
<dbReference type="Pfam" id="PF00566">
    <property type="entry name" value="RabGAP-TBC"/>
    <property type="match status" value="1"/>
</dbReference>
<dbReference type="PANTHER" id="PTHR22957:SF26">
    <property type="entry name" value="LD44506P"/>
    <property type="match status" value="1"/>
</dbReference>
<dbReference type="FunFam" id="1.10.472.80:FF:000001">
    <property type="entry name" value="TBC1 domain family member 22B"/>
    <property type="match status" value="1"/>
</dbReference>
<dbReference type="InterPro" id="IPR035969">
    <property type="entry name" value="Rab-GAP_TBC_sf"/>
</dbReference>
<dbReference type="EMBL" id="JAODUO010000249">
    <property type="protein sequence ID" value="KAK2184906.1"/>
    <property type="molecule type" value="Genomic_DNA"/>
</dbReference>
<feature type="compositionally biased region" description="Polar residues" evidence="4">
    <location>
        <begin position="1"/>
        <end position="19"/>
    </location>
</feature>
<evidence type="ECO:0000256" key="2">
    <source>
        <dbReference type="ARBA" id="ARBA00022553"/>
    </source>
</evidence>
<dbReference type="PANTHER" id="PTHR22957">
    <property type="entry name" value="TBC1 DOMAIN FAMILY MEMBER GTPASE-ACTIVATING PROTEIN"/>
    <property type="match status" value="1"/>
</dbReference>
<dbReference type="FunFam" id="1.10.10.750:FF:000009">
    <property type="entry name" value="TBC1 domain family member 22A"/>
    <property type="match status" value="1"/>
</dbReference>
<evidence type="ECO:0000313" key="6">
    <source>
        <dbReference type="EMBL" id="KAK2184906.1"/>
    </source>
</evidence>
<dbReference type="SUPFAM" id="SSF47923">
    <property type="entry name" value="Ypt/Rab-GAP domain of gyp1p"/>
    <property type="match status" value="2"/>
</dbReference>
<dbReference type="InterPro" id="IPR000195">
    <property type="entry name" value="Rab-GAP-TBC_dom"/>
</dbReference>
<keyword evidence="7" id="KW-1185">Reference proteome</keyword>
<dbReference type="Gene3D" id="1.10.8.270">
    <property type="entry name" value="putative rabgap domain of human tbc1 domain family member 14 like domains"/>
    <property type="match status" value="1"/>
</dbReference>
<evidence type="ECO:0000256" key="4">
    <source>
        <dbReference type="SAM" id="MobiDB-lite"/>
    </source>
</evidence>
<dbReference type="GO" id="GO:0005096">
    <property type="term" value="F:GTPase activator activity"/>
    <property type="evidence" value="ECO:0007669"/>
    <property type="project" value="UniProtKB-KW"/>
</dbReference>
<sequence length="524" mass="60154">MNRTDSQGSTAVMSDISSHSFKDNNKTSFWKKTAKTVPGSIKPVYGAQHPPLHEKPTSGGNSPRKDSKMQQPLQKQRDAFEAFAEKTSDAWDDADDDLILMANVKMSLKDVHSTAMQVMHDHSEQLARREASPGSPKDQHRTYNTDRHHMTVSSTPGHGCGCRPGGPGVGVRLKGQWVGSRSSPSNIIGNGSPNDQLSSKCEKFKTMLESANIDLDDVKTMSWSGIPGQYRPTAWKILSGYLPPSLDRRQPTLERKRQEYYNFVEQYFDTRLQEVHKETFRQIHIDVPRMSPLIALFQQDKVQEIFERILYIWAIRHPASGYVQGINDLVTPFFVVFLTEYITDDAELDMYEVSNLSEAAVRMLEADCFWCFSKLLDGIQDNYTFAQPGIQLKVNALKDLVSRIDNSLHSHLMEHHIEYLQFAFRWMNNLLMREMPLRCIIRLWDTYLAETDGFATFHLYVCASFLTRHSYDLQREKDFQGLMMLIQNLPTHHWTDNEIGLLLAEAYKLKFMFADAPKHLVHKK</sequence>
<name>A0AAD9NYP8_RIDPI</name>
<dbReference type="AlphaFoldDB" id="A0AAD9NYP8"/>
<evidence type="ECO:0000256" key="3">
    <source>
        <dbReference type="ARBA" id="ARBA00043879"/>
    </source>
</evidence>
<feature type="region of interest" description="Disordered" evidence="4">
    <location>
        <begin position="1"/>
        <end position="82"/>
    </location>
</feature>
<dbReference type="GO" id="GO:0071889">
    <property type="term" value="F:14-3-3 protein binding"/>
    <property type="evidence" value="ECO:0007669"/>
    <property type="project" value="UniProtKB-ARBA"/>
</dbReference>